<evidence type="ECO:0000256" key="11">
    <source>
        <dbReference type="PIRSR" id="PIRSR600223-1"/>
    </source>
</evidence>
<dbReference type="FunFam" id="2.10.109.10:FF:000005">
    <property type="entry name" value="Mitochondrial inner membrane protease subunit"/>
    <property type="match status" value="1"/>
</dbReference>
<reference evidence="13 14" key="1">
    <citation type="journal article" date="2011" name="Proc. Natl. Acad. Sci. U.S.A.">
        <title>Evolutionary erosion of yeast sex chromosomes by mating-type switching accidents.</title>
        <authorList>
            <person name="Gordon J.L."/>
            <person name="Armisen D."/>
            <person name="Proux-Wera E."/>
            <person name="Oheigeartaigh S.S."/>
            <person name="Byrne K.P."/>
            <person name="Wolfe K.H."/>
        </authorList>
    </citation>
    <scope>NUCLEOTIDE SEQUENCE [LARGE SCALE GENOMIC DNA]</scope>
    <source>
        <strain evidence="14">ATCC 10662 / CBS 1146 / NBRC 0425 / NCYC 2629 / NRRL Y-866</strain>
    </source>
</reference>
<dbReference type="PRINTS" id="PR00727">
    <property type="entry name" value="LEADERPTASE"/>
</dbReference>
<comment type="similarity">
    <text evidence="2">Belongs to the peptidase S26 family. IMP2 subfamily.</text>
</comment>
<dbReference type="InterPro" id="IPR036286">
    <property type="entry name" value="LexA/Signal_pep-like_sf"/>
</dbReference>
<keyword evidence="7" id="KW-0378">Hydrolase</keyword>
<dbReference type="InterPro" id="IPR019758">
    <property type="entry name" value="Pept_S26A_signal_pept_1_CS"/>
</dbReference>
<accession>G8ZQC3</accession>
<feature type="domain" description="Peptidase S26" evidence="12">
    <location>
        <begin position="19"/>
        <end position="104"/>
    </location>
</feature>
<dbReference type="InterPro" id="IPR000223">
    <property type="entry name" value="Pept_S26A_signal_pept_1"/>
</dbReference>
<proteinExistence type="inferred from homology"/>
<dbReference type="PANTHER" id="PTHR46041">
    <property type="entry name" value="MITOCHONDRIAL INNER MEMBRANE PROTEASE SUBUNIT 2"/>
    <property type="match status" value="1"/>
</dbReference>
<dbReference type="GeneID" id="11505212"/>
<dbReference type="GO" id="GO:0004252">
    <property type="term" value="F:serine-type endopeptidase activity"/>
    <property type="evidence" value="ECO:0007669"/>
    <property type="project" value="InterPro"/>
</dbReference>
<name>G8ZQC3_TORDE</name>
<evidence type="ECO:0000256" key="1">
    <source>
        <dbReference type="ARBA" id="ARBA00004434"/>
    </source>
</evidence>
<dbReference type="STRING" id="1076872.G8ZQC3"/>
<dbReference type="SUPFAM" id="SSF51306">
    <property type="entry name" value="LexA/Signal peptidase"/>
    <property type="match status" value="1"/>
</dbReference>
<feature type="domain" description="Peptidase S26" evidence="12">
    <location>
        <begin position="115"/>
        <end position="155"/>
    </location>
</feature>
<dbReference type="RefSeq" id="XP_003680028.1">
    <property type="nucleotide sequence ID" value="XM_003679980.1"/>
</dbReference>
<dbReference type="MEROPS" id="S26.012"/>
<keyword evidence="5" id="KW-0812">Transmembrane</keyword>
<dbReference type="InParanoid" id="G8ZQC3"/>
<evidence type="ECO:0000256" key="7">
    <source>
        <dbReference type="ARBA" id="ARBA00022801"/>
    </source>
</evidence>
<dbReference type="GO" id="GO:0042720">
    <property type="term" value="C:mitochondrial inner membrane peptidase complex"/>
    <property type="evidence" value="ECO:0007669"/>
    <property type="project" value="EnsemblFungi"/>
</dbReference>
<dbReference type="Gene3D" id="2.10.109.10">
    <property type="entry name" value="Umud Fragment, subunit A"/>
    <property type="match status" value="1"/>
</dbReference>
<dbReference type="AlphaFoldDB" id="G8ZQC3"/>
<dbReference type="CDD" id="cd06530">
    <property type="entry name" value="S26_SPase_I"/>
    <property type="match status" value="1"/>
</dbReference>
<organism evidence="13 14">
    <name type="scientific">Torulaspora delbrueckii</name>
    <name type="common">Yeast</name>
    <name type="synonym">Candida colliculosa</name>
    <dbReference type="NCBI Taxonomy" id="4950"/>
    <lineage>
        <taxon>Eukaryota</taxon>
        <taxon>Fungi</taxon>
        <taxon>Dikarya</taxon>
        <taxon>Ascomycota</taxon>
        <taxon>Saccharomycotina</taxon>
        <taxon>Saccharomycetes</taxon>
        <taxon>Saccharomycetales</taxon>
        <taxon>Saccharomycetaceae</taxon>
        <taxon>Torulaspora</taxon>
    </lineage>
</organism>
<dbReference type="InterPro" id="IPR037730">
    <property type="entry name" value="IMP2"/>
</dbReference>
<dbReference type="OrthoDB" id="9996127at2759"/>
<evidence type="ECO:0000256" key="8">
    <source>
        <dbReference type="ARBA" id="ARBA00022989"/>
    </source>
</evidence>
<keyword evidence="6" id="KW-0999">Mitochondrion inner membrane</keyword>
<evidence type="ECO:0000256" key="5">
    <source>
        <dbReference type="ARBA" id="ARBA00022692"/>
    </source>
</evidence>
<dbReference type="Pfam" id="PF10502">
    <property type="entry name" value="Peptidase_S26"/>
    <property type="match status" value="2"/>
</dbReference>
<evidence type="ECO:0000313" key="13">
    <source>
        <dbReference type="EMBL" id="CCE90817.1"/>
    </source>
</evidence>
<evidence type="ECO:0000256" key="6">
    <source>
        <dbReference type="ARBA" id="ARBA00022792"/>
    </source>
</evidence>
<comment type="subcellular location">
    <subcellularLocation>
        <location evidence="1">Mitochondrion inner membrane</location>
        <topology evidence="1">Single-pass membrane protein</topology>
    </subcellularLocation>
</comment>
<dbReference type="HOGENOM" id="CLU_028723_4_1_1"/>
<evidence type="ECO:0000256" key="4">
    <source>
        <dbReference type="ARBA" id="ARBA00022670"/>
    </source>
</evidence>
<keyword evidence="9" id="KW-0496">Mitochondrion</keyword>
<evidence type="ECO:0000256" key="2">
    <source>
        <dbReference type="ARBA" id="ARBA00007066"/>
    </source>
</evidence>
<feature type="active site" evidence="11">
    <location>
        <position position="44"/>
    </location>
</feature>
<keyword evidence="8" id="KW-1133">Transmembrane helix</keyword>
<dbReference type="FunCoup" id="G8ZQC3">
    <property type="interactions" value="400"/>
</dbReference>
<dbReference type="InterPro" id="IPR019533">
    <property type="entry name" value="Peptidase_S26"/>
</dbReference>
<dbReference type="Proteomes" id="UP000005627">
    <property type="component" value="Chromosome 2"/>
</dbReference>
<evidence type="ECO:0000256" key="3">
    <source>
        <dbReference type="ARBA" id="ARBA00013650"/>
    </source>
</evidence>
<dbReference type="KEGG" id="tdl:TDEL_0B06880"/>
<keyword evidence="14" id="KW-1185">Reference proteome</keyword>
<dbReference type="PROSITE" id="PS00761">
    <property type="entry name" value="SPASE_I_3"/>
    <property type="match status" value="1"/>
</dbReference>
<gene>
    <name evidence="13" type="primary">TDEL0B06880</name>
    <name evidence="13" type="ORF">TDEL_0B06880</name>
</gene>
<sequence length="179" mass="20577">MRFQFKRVSPSYALKLSLVTLTWIPVVMTFNENVCYIARVDGSSMRPTLNPDDSASSTDWVLLWKYHARKAQSLHRDDVILFKSPMDPSKTYCKRIKGIQYDSILTRYPYPREVVHIPRNHVWVEGDNAFHSIDSNNFGPISNGLVVGKAVKVIWPPSRWGTDLKFTTGRHEILTAKPK</sequence>
<dbReference type="eggNOG" id="KOG1568">
    <property type="taxonomic scope" value="Eukaryota"/>
</dbReference>
<dbReference type="PANTHER" id="PTHR46041:SF2">
    <property type="entry name" value="MITOCHONDRIAL INNER MEMBRANE PROTEASE SUBUNIT 2"/>
    <property type="match status" value="1"/>
</dbReference>
<evidence type="ECO:0000259" key="12">
    <source>
        <dbReference type="Pfam" id="PF10502"/>
    </source>
</evidence>
<evidence type="ECO:0000256" key="10">
    <source>
        <dbReference type="ARBA" id="ARBA00023136"/>
    </source>
</evidence>
<keyword evidence="10" id="KW-0472">Membrane</keyword>
<evidence type="ECO:0000256" key="9">
    <source>
        <dbReference type="ARBA" id="ARBA00023128"/>
    </source>
</evidence>
<feature type="active site" evidence="11">
    <location>
        <position position="94"/>
    </location>
</feature>
<dbReference type="GO" id="GO:0006627">
    <property type="term" value="P:protein processing involved in protein targeting to mitochondrion"/>
    <property type="evidence" value="ECO:0007669"/>
    <property type="project" value="EnsemblFungi"/>
</dbReference>
<evidence type="ECO:0000313" key="14">
    <source>
        <dbReference type="Proteomes" id="UP000005627"/>
    </source>
</evidence>
<dbReference type="EMBL" id="HE616743">
    <property type="protein sequence ID" value="CCE90817.1"/>
    <property type="molecule type" value="Genomic_DNA"/>
</dbReference>
<protein>
    <recommendedName>
        <fullName evidence="3">Mitochondrial inner membrane protease subunit 2</fullName>
    </recommendedName>
</protein>
<dbReference type="GO" id="GO:0006465">
    <property type="term" value="P:signal peptide processing"/>
    <property type="evidence" value="ECO:0007669"/>
    <property type="project" value="InterPro"/>
</dbReference>
<keyword evidence="4" id="KW-0645">Protease</keyword>